<keyword evidence="1" id="KW-0010">Activator</keyword>
<dbReference type="EMBL" id="ACCR02000002">
    <property type="protein sequence ID" value="EFI85032.1"/>
    <property type="molecule type" value="Genomic_DNA"/>
</dbReference>
<evidence type="ECO:0008006" key="4">
    <source>
        <dbReference type="Google" id="ProtNLM"/>
    </source>
</evidence>
<dbReference type="eggNOG" id="COG0664">
    <property type="taxonomic scope" value="Bacteria"/>
</dbReference>
<dbReference type="SUPFAM" id="SSF51206">
    <property type="entry name" value="cAMP-binding domain-like"/>
    <property type="match status" value="1"/>
</dbReference>
<dbReference type="HOGENOM" id="CLU_1141477_0_0_9"/>
<dbReference type="AlphaFoldDB" id="D7UUV6"/>
<gene>
    <name evidence="2" type="ORF">HMPREF0556_10231</name>
</gene>
<comment type="caution">
    <text evidence="2">The sequence shown here is derived from an EMBL/GenBank/DDBJ whole genome shotgun (WGS) entry which is preliminary data.</text>
</comment>
<protein>
    <recommendedName>
        <fullName evidence="4">Cyclic nucleotide-binding domain protein</fullName>
    </recommendedName>
</protein>
<evidence type="ECO:0000256" key="1">
    <source>
        <dbReference type="ARBA" id="ARBA00023159"/>
    </source>
</evidence>
<evidence type="ECO:0000313" key="2">
    <source>
        <dbReference type="EMBL" id="EFI85032.1"/>
    </source>
</evidence>
<dbReference type="InterPro" id="IPR014710">
    <property type="entry name" value="RmlC-like_jellyroll"/>
</dbReference>
<keyword evidence="3" id="KW-1185">Reference proteome</keyword>
<reference evidence="2" key="1">
    <citation type="submission" date="2010-06" db="EMBL/GenBank/DDBJ databases">
        <authorList>
            <person name="Muzny D."/>
            <person name="Qin X."/>
            <person name="Buhay C."/>
            <person name="Dugan-Rocha S."/>
            <person name="Ding Y."/>
            <person name="Chen G."/>
            <person name="Hawes A."/>
            <person name="Holder M."/>
            <person name="Jhangiani S."/>
            <person name="Johnson A."/>
            <person name="Khan Z."/>
            <person name="Li Z."/>
            <person name="Liu W."/>
            <person name="Liu X."/>
            <person name="Perez L."/>
            <person name="Shen H."/>
            <person name="Wang Q."/>
            <person name="Watt J."/>
            <person name="Xi L."/>
            <person name="Xin Y."/>
            <person name="Zhou J."/>
            <person name="Deng J."/>
            <person name="Jiang H."/>
            <person name="Liu Y."/>
            <person name="Qu J."/>
            <person name="Song X.-Z."/>
            <person name="Zhang L."/>
            <person name="Villasana D."/>
            <person name="Johnson A."/>
            <person name="Liu J."/>
            <person name="Liyanage D."/>
            <person name="Lorensuhewa L."/>
            <person name="Robinson T."/>
            <person name="Song A."/>
            <person name="Song B.-B."/>
            <person name="Dinh H."/>
            <person name="Thornton R."/>
            <person name="Coyle M."/>
            <person name="Francisco L."/>
            <person name="Jackson L."/>
            <person name="Javaid M."/>
            <person name="Korchina V."/>
            <person name="Kovar C."/>
            <person name="Mata R."/>
            <person name="Mathew T."/>
            <person name="Ngo R."/>
            <person name="Nguyen L."/>
            <person name="Nguyen N."/>
            <person name="Okwuonu G."/>
            <person name="Ongeri F."/>
            <person name="Pham C."/>
            <person name="Simmons D."/>
            <person name="Wilczek-Boney K."/>
            <person name="Hale W."/>
            <person name="Jakkamsetti A."/>
            <person name="Pham P."/>
            <person name="Ruth R."/>
            <person name="San Lucas F."/>
            <person name="Warren J."/>
            <person name="Zhang J."/>
            <person name="Zhao Z."/>
            <person name="Zhou C."/>
            <person name="Zhu D."/>
            <person name="Lee S."/>
            <person name="Bess C."/>
            <person name="Blankenburg K."/>
            <person name="Forbes L."/>
            <person name="Fu Q."/>
            <person name="Gubbala S."/>
            <person name="Hirani K."/>
            <person name="Jayaseelan J.C."/>
            <person name="Lara F."/>
            <person name="Munidasa M."/>
            <person name="Palculict T."/>
            <person name="Patil S."/>
            <person name="Pu L.-L."/>
            <person name="Saada N."/>
            <person name="Tang L."/>
            <person name="Weissenberger G."/>
            <person name="Zhu Y."/>
            <person name="Hemphill L."/>
            <person name="Shang Y."/>
            <person name="Youmans B."/>
            <person name="Ayvaz T."/>
            <person name="Ross M."/>
            <person name="Santibanez J."/>
            <person name="Aqrawi P."/>
            <person name="Gross S."/>
            <person name="Joshi V."/>
            <person name="Fowler G."/>
            <person name="Nazareth L."/>
            <person name="Reid J."/>
            <person name="Worley K."/>
            <person name="Petrosino J."/>
            <person name="Highlander S."/>
            <person name="Gibbs R."/>
        </authorList>
    </citation>
    <scope>NUCLEOTIDE SEQUENCE [LARGE SCALE GENOMIC DNA]</scope>
    <source>
        <strain evidence="2">DSM 20601</strain>
    </source>
</reference>
<proteinExistence type="predicted"/>
<dbReference type="STRING" id="525367.HMPREF0556_10231"/>
<sequence>MLILIQRGENMYRVSLEDNVSHAQIVEELENNACSSTLIKKKFYGRDKMIFTEKNSFLQVLYLEEGYMGTFVNMGKEGQRVLDFHKQGDLIGFDELLLPQHSRKNIYRYSFDRCNVRIIDGEFLLDYLSIRPVFMEYLTKRMAERLYQLMMKEGGKGKYQKDKVIIGLLEAAHKLGASDEGYYQFPSSINNTTLANYCRIDPTSFSKVCKHLFDEKFILDKKKMLIDLEEMQEFLAFSKGLYL</sequence>
<dbReference type="InterPro" id="IPR018490">
    <property type="entry name" value="cNMP-bd_dom_sf"/>
</dbReference>
<dbReference type="Proteomes" id="UP000010119">
    <property type="component" value="Unassembled WGS sequence"/>
</dbReference>
<name>D7UUV6_LISGR</name>
<accession>D7UUV6</accession>
<dbReference type="Gene3D" id="2.60.120.10">
    <property type="entry name" value="Jelly Rolls"/>
    <property type="match status" value="1"/>
</dbReference>
<evidence type="ECO:0000313" key="3">
    <source>
        <dbReference type="Proteomes" id="UP000010119"/>
    </source>
</evidence>
<organism evidence="2 3">
    <name type="scientific">Listeria grayi DSM 20601</name>
    <dbReference type="NCBI Taxonomy" id="525367"/>
    <lineage>
        <taxon>Bacteria</taxon>
        <taxon>Bacillati</taxon>
        <taxon>Bacillota</taxon>
        <taxon>Bacilli</taxon>
        <taxon>Bacillales</taxon>
        <taxon>Listeriaceae</taxon>
        <taxon>Listeria</taxon>
    </lineage>
</organism>